<feature type="region of interest" description="Disordered" evidence="1">
    <location>
        <begin position="119"/>
        <end position="341"/>
    </location>
</feature>
<name>A0A7S0ZFD1_9RHOD</name>
<dbReference type="SMART" id="SM00355">
    <property type="entry name" value="ZnF_C2H2"/>
    <property type="match status" value="3"/>
</dbReference>
<feature type="compositionally biased region" description="Basic and acidic residues" evidence="1">
    <location>
        <begin position="304"/>
        <end position="315"/>
    </location>
</feature>
<dbReference type="Gene3D" id="3.30.160.60">
    <property type="entry name" value="Classic Zinc Finger"/>
    <property type="match status" value="1"/>
</dbReference>
<evidence type="ECO:0000256" key="1">
    <source>
        <dbReference type="SAM" id="MobiDB-lite"/>
    </source>
</evidence>
<feature type="domain" description="C2H2-type" evidence="2">
    <location>
        <begin position="59"/>
        <end position="82"/>
    </location>
</feature>
<feature type="compositionally biased region" description="Polar residues" evidence="1">
    <location>
        <begin position="318"/>
        <end position="332"/>
    </location>
</feature>
<organism evidence="3">
    <name type="scientific">Timspurckia oligopyrenoides</name>
    <dbReference type="NCBI Taxonomy" id="708627"/>
    <lineage>
        <taxon>Eukaryota</taxon>
        <taxon>Rhodophyta</taxon>
        <taxon>Bangiophyceae</taxon>
        <taxon>Porphyridiales</taxon>
        <taxon>Porphyridiaceae</taxon>
        <taxon>Timspurckia</taxon>
    </lineage>
</organism>
<feature type="compositionally biased region" description="Basic and acidic residues" evidence="1">
    <location>
        <begin position="169"/>
        <end position="262"/>
    </location>
</feature>
<protein>
    <recommendedName>
        <fullName evidence="2">C2H2-type domain-containing protein</fullName>
    </recommendedName>
</protein>
<evidence type="ECO:0000313" key="3">
    <source>
        <dbReference type="EMBL" id="CAD8820090.1"/>
    </source>
</evidence>
<dbReference type="AlphaFoldDB" id="A0A7S0ZFD1"/>
<gene>
    <name evidence="3" type="ORF">TOLI1172_LOCUS4479</name>
</gene>
<accession>A0A7S0ZFD1</accession>
<feature type="compositionally biased region" description="Polar residues" evidence="1">
    <location>
        <begin position="143"/>
        <end position="156"/>
    </location>
</feature>
<dbReference type="InterPro" id="IPR013087">
    <property type="entry name" value="Znf_C2H2_type"/>
</dbReference>
<feature type="domain" description="C2H2-type" evidence="2">
    <location>
        <begin position="30"/>
        <end position="53"/>
    </location>
</feature>
<feature type="domain" description="C2H2-type" evidence="2">
    <location>
        <begin position="93"/>
        <end position="116"/>
    </location>
</feature>
<sequence>MEPRITTCAQLILKYDEFAVYFTNNEDGEHQCAACSYSSNNKTNMLYHVLAKHMSLAPFGCTHCSARTKSYNNIVQHLLRVHGVSREQARSSFLCSACHQMHYSPLNLLSHYLKEHSSFRENDRTEEEVAELERQPRARSTKRQQQQEASGSQPRNNEAPENLQTQEGQRSDQDIRGARRDPSQTQRDEFDEQLPKRTSQMDRRERLESIPRTIHQREDRQMPTDPFPRRMRDVRDGDQERQQREESDAQFRDDHRMQREQLQDWQPSIRLQQYQEPRRLESMEGQALGRSFGEGITGFVRPRGGGDDTTQEHRSVRQRMSVQWLTGDTQPKPNDDEVDER</sequence>
<feature type="compositionally biased region" description="Polar residues" evidence="1">
    <location>
        <begin position="263"/>
        <end position="275"/>
    </location>
</feature>
<dbReference type="EMBL" id="HBFP01006277">
    <property type="protein sequence ID" value="CAD8820090.1"/>
    <property type="molecule type" value="Transcribed_RNA"/>
</dbReference>
<evidence type="ECO:0000259" key="2">
    <source>
        <dbReference type="SMART" id="SM00355"/>
    </source>
</evidence>
<reference evidence="3" key="1">
    <citation type="submission" date="2021-01" db="EMBL/GenBank/DDBJ databases">
        <authorList>
            <person name="Corre E."/>
            <person name="Pelletier E."/>
            <person name="Niang G."/>
            <person name="Scheremetjew M."/>
            <person name="Finn R."/>
            <person name="Kale V."/>
            <person name="Holt S."/>
            <person name="Cochrane G."/>
            <person name="Meng A."/>
            <person name="Brown T."/>
            <person name="Cohen L."/>
        </authorList>
    </citation>
    <scope>NUCLEOTIDE SEQUENCE</scope>
    <source>
        <strain evidence="3">CCMP3278</strain>
    </source>
</reference>
<proteinExistence type="predicted"/>